<dbReference type="PANTHER" id="PTHR33202:SF7">
    <property type="entry name" value="FERRIC UPTAKE REGULATION PROTEIN"/>
    <property type="match status" value="1"/>
</dbReference>
<name>A0ABQ2I5Q8_9MICO</name>
<dbReference type="Gene3D" id="3.30.1490.190">
    <property type="match status" value="1"/>
</dbReference>
<keyword evidence="9" id="KW-1185">Reference proteome</keyword>
<evidence type="ECO:0000256" key="3">
    <source>
        <dbReference type="ARBA" id="ARBA00022833"/>
    </source>
</evidence>
<evidence type="ECO:0000313" key="9">
    <source>
        <dbReference type="Proteomes" id="UP000623461"/>
    </source>
</evidence>
<keyword evidence="2" id="KW-0678">Repressor</keyword>
<keyword evidence="5" id="KW-0238">DNA-binding</keyword>
<protein>
    <submittedName>
        <fullName evidence="8">Transcriptional repressor</fullName>
    </submittedName>
</protein>
<proteinExistence type="inferred from homology"/>
<gene>
    <name evidence="8" type="ORF">GCM10009721_30660</name>
</gene>
<dbReference type="InterPro" id="IPR036390">
    <property type="entry name" value="WH_DNA-bd_sf"/>
</dbReference>
<evidence type="ECO:0000256" key="4">
    <source>
        <dbReference type="ARBA" id="ARBA00023015"/>
    </source>
</evidence>
<dbReference type="EMBL" id="BMNZ01000005">
    <property type="protein sequence ID" value="GGN01306.1"/>
    <property type="molecule type" value="Genomic_DNA"/>
</dbReference>
<dbReference type="Pfam" id="PF01475">
    <property type="entry name" value="FUR"/>
    <property type="match status" value="1"/>
</dbReference>
<comment type="similarity">
    <text evidence="1">Belongs to the Fur family.</text>
</comment>
<keyword evidence="4" id="KW-0805">Transcription regulation</keyword>
<evidence type="ECO:0000256" key="6">
    <source>
        <dbReference type="ARBA" id="ARBA00023163"/>
    </source>
</evidence>
<sequence>MSPSPESARDSSRDSAPDTARVAGAVSRLRSAGERVTPARYAVLRVVDAADLADEHLTAEQIGARVADVEPTVHRATVYRTLTSLVETGVLSHVHLGGAATVYHLTEAPAGHDHDAAHQAHLAHHAHVQCHTCGRVLDVPPHTFDAVAAQLREQLGFVLDTGHAALLGTCRECADGGIAHT</sequence>
<dbReference type="CDD" id="cd07153">
    <property type="entry name" value="Fur_like"/>
    <property type="match status" value="1"/>
</dbReference>
<organism evidence="8 9">
    <name type="scientific">Terrabacter tumescens</name>
    <dbReference type="NCBI Taxonomy" id="60443"/>
    <lineage>
        <taxon>Bacteria</taxon>
        <taxon>Bacillati</taxon>
        <taxon>Actinomycetota</taxon>
        <taxon>Actinomycetes</taxon>
        <taxon>Micrococcales</taxon>
        <taxon>Intrasporangiaceae</taxon>
        <taxon>Terrabacter</taxon>
    </lineage>
</organism>
<reference evidence="9" key="1">
    <citation type="journal article" date="2019" name="Int. J. Syst. Evol. Microbiol.">
        <title>The Global Catalogue of Microorganisms (GCM) 10K type strain sequencing project: providing services to taxonomists for standard genome sequencing and annotation.</title>
        <authorList>
            <consortium name="The Broad Institute Genomics Platform"/>
            <consortium name="The Broad Institute Genome Sequencing Center for Infectious Disease"/>
            <person name="Wu L."/>
            <person name="Ma J."/>
        </authorList>
    </citation>
    <scope>NUCLEOTIDE SEQUENCE [LARGE SCALE GENOMIC DNA]</scope>
    <source>
        <strain evidence="9">JCM 1365</strain>
    </source>
</reference>
<comment type="caution">
    <text evidence="8">The sequence shown here is derived from an EMBL/GenBank/DDBJ whole genome shotgun (WGS) entry which is preliminary data.</text>
</comment>
<feature type="compositionally biased region" description="Basic and acidic residues" evidence="7">
    <location>
        <begin position="7"/>
        <end position="16"/>
    </location>
</feature>
<evidence type="ECO:0000313" key="8">
    <source>
        <dbReference type="EMBL" id="GGN01306.1"/>
    </source>
</evidence>
<evidence type="ECO:0000256" key="5">
    <source>
        <dbReference type="ARBA" id="ARBA00023125"/>
    </source>
</evidence>
<evidence type="ECO:0000256" key="2">
    <source>
        <dbReference type="ARBA" id="ARBA00022491"/>
    </source>
</evidence>
<accession>A0ABQ2I5Q8</accession>
<evidence type="ECO:0000256" key="7">
    <source>
        <dbReference type="SAM" id="MobiDB-lite"/>
    </source>
</evidence>
<keyword evidence="6" id="KW-0804">Transcription</keyword>
<dbReference type="InterPro" id="IPR036388">
    <property type="entry name" value="WH-like_DNA-bd_sf"/>
</dbReference>
<dbReference type="Proteomes" id="UP000623461">
    <property type="component" value="Unassembled WGS sequence"/>
</dbReference>
<dbReference type="Gene3D" id="1.10.10.10">
    <property type="entry name" value="Winged helix-like DNA-binding domain superfamily/Winged helix DNA-binding domain"/>
    <property type="match status" value="1"/>
</dbReference>
<keyword evidence="3" id="KW-0862">Zinc</keyword>
<dbReference type="InterPro" id="IPR002481">
    <property type="entry name" value="FUR"/>
</dbReference>
<dbReference type="PANTHER" id="PTHR33202">
    <property type="entry name" value="ZINC UPTAKE REGULATION PROTEIN"/>
    <property type="match status" value="1"/>
</dbReference>
<dbReference type="SUPFAM" id="SSF46785">
    <property type="entry name" value="Winged helix' DNA-binding domain"/>
    <property type="match status" value="1"/>
</dbReference>
<feature type="region of interest" description="Disordered" evidence="7">
    <location>
        <begin position="1"/>
        <end position="21"/>
    </location>
</feature>
<dbReference type="RefSeq" id="WP_229675023.1">
    <property type="nucleotide sequence ID" value="NZ_BMNZ01000005.1"/>
</dbReference>
<dbReference type="InterPro" id="IPR043135">
    <property type="entry name" value="Fur_C"/>
</dbReference>
<evidence type="ECO:0000256" key="1">
    <source>
        <dbReference type="ARBA" id="ARBA00007957"/>
    </source>
</evidence>